<keyword evidence="2 7" id="KW-0813">Transport</keyword>
<evidence type="ECO:0000259" key="8">
    <source>
        <dbReference type="PROSITE" id="PS50928"/>
    </source>
</evidence>
<feature type="transmembrane region" description="Helical" evidence="7">
    <location>
        <begin position="137"/>
        <end position="154"/>
    </location>
</feature>
<dbReference type="PANTHER" id="PTHR43163:SF6">
    <property type="entry name" value="DIPEPTIDE TRANSPORT SYSTEM PERMEASE PROTEIN DPPB-RELATED"/>
    <property type="match status" value="1"/>
</dbReference>
<evidence type="ECO:0000256" key="4">
    <source>
        <dbReference type="ARBA" id="ARBA00022692"/>
    </source>
</evidence>
<comment type="similarity">
    <text evidence="7">Belongs to the binding-protein-dependent transport system permease family.</text>
</comment>
<dbReference type="InterPro" id="IPR045621">
    <property type="entry name" value="BPD_transp_1_N"/>
</dbReference>
<comment type="subcellular location">
    <subcellularLocation>
        <location evidence="1 7">Cell membrane</location>
        <topology evidence="1 7">Multi-pass membrane protein</topology>
    </subcellularLocation>
</comment>
<accession>A0A5C6UXN9</accession>
<feature type="domain" description="ABC transmembrane type-1" evidence="8">
    <location>
        <begin position="70"/>
        <end position="336"/>
    </location>
</feature>
<dbReference type="PANTHER" id="PTHR43163">
    <property type="entry name" value="DIPEPTIDE TRANSPORT SYSTEM PERMEASE PROTEIN DPPB-RELATED"/>
    <property type="match status" value="1"/>
</dbReference>
<keyword evidence="5 7" id="KW-1133">Transmembrane helix</keyword>
<gene>
    <name evidence="9" type="ORF">FRX97_10205</name>
</gene>
<dbReference type="InterPro" id="IPR035906">
    <property type="entry name" value="MetI-like_sf"/>
</dbReference>
<dbReference type="Gene3D" id="1.10.3720.10">
    <property type="entry name" value="MetI-like"/>
    <property type="match status" value="1"/>
</dbReference>
<dbReference type="InterPro" id="IPR000515">
    <property type="entry name" value="MetI-like"/>
</dbReference>
<protein>
    <submittedName>
        <fullName evidence="9">ABC transporter permease</fullName>
    </submittedName>
</protein>
<keyword evidence="6 7" id="KW-0472">Membrane</keyword>
<dbReference type="GO" id="GO:0055085">
    <property type="term" value="P:transmembrane transport"/>
    <property type="evidence" value="ECO:0007669"/>
    <property type="project" value="InterPro"/>
</dbReference>
<keyword evidence="4 7" id="KW-0812">Transmembrane</keyword>
<evidence type="ECO:0000256" key="1">
    <source>
        <dbReference type="ARBA" id="ARBA00004651"/>
    </source>
</evidence>
<dbReference type="Pfam" id="PF19300">
    <property type="entry name" value="BPD_transp_1_N"/>
    <property type="match status" value="1"/>
</dbReference>
<keyword evidence="10" id="KW-1185">Reference proteome</keyword>
<dbReference type="SUPFAM" id="SSF161098">
    <property type="entry name" value="MetI-like"/>
    <property type="match status" value="1"/>
</dbReference>
<evidence type="ECO:0000313" key="10">
    <source>
        <dbReference type="Proteomes" id="UP000321168"/>
    </source>
</evidence>
<dbReference type="Proteomes" id="UP000321168">
    <property type="component" value="Unassembled WGS sequence"/>
</dbReference>
<dbReference type="OrthoDB" id="24153at2"/>
<evidence type="ECO:0000256" key="2">
    <source>
        <dbReference type="ARBA" id="ARBA00022448"/>
    </source>
</evidence>
<feature type="transmembrane region" description="Helical" evidence="7">
    <location>
        <begin position="313"/>
        <end position="339"/>
    </location>
</feature>
<evidence type="ECO:0000256" key="5">
    <source>
        <dbReference type="ARBA" id="ARBA00022989"/>
    </source>
</evidence>
<dbReference type="EMBL" id="VORB01000009">
    <property type="protein sequence ID" value="TXC77011.1"/>
    <property type="molecule type" value="Genomic_DNA"/>
</dbReference>
<evidence type="ECO:0000256" key="6">
    <source>
        <dbReference type="ARBA" id="ARBA00023136"/>
    </source>
</evidence>
<reference evidence="9 10" key="1">
    <citation type="submission" date="2019-08" db="EMBL/GenBank/DDBJ databases">
        <title>Genome of Luteibaculum oceani JCM 18817.</title>
        <authorList>
            <person name="Bowman J.P."/>
        </authorList>
    </citation>
    <scope>NUCLEOTIDE SEQUENCE [LARGE SCALE GENOMIC DNA]</scope>
    <source>
        <strain evidence="9 10">JCM 18817</strain>
    </source>
</reference>
<dbReference type="Pfam" id="PF00528">
    <property type="entry name" value="BPD_transp_1"/>
    <property type="match status" value="1"/>
</dbReference>
<feature type="transmembrane region" description="Helical" evidence="7">
    <location>
        <begin position="267"/>
        <end position="293"/>
    </location>
</feature>
<feature type="transmembrane region" description="Helical" evidence="7">
    <location>
        <begin position="166"/>
        <end position="184"/>
    </location>
</feature>
<evidence type="ECO:0000256" key="3">
    <source>
        <dbReference type="ARBA" id="ARBA00022475"/>
    </source>
</evidence>
<name>A0A5C6UXN9_9FLAO</name>
<comment type="caution">
    <text evidence="9">The sequence shown here is derived from an EMBL/GenBank/DDBJ whole genome shotgun (WGS) entry which is preliminary data.</text>
</comment>
<keyword evidence="3" id="KW-1003">Cell membrane</keyword>
<dbReference type="CDD" id="cd06261">
    <property type="entry name" value="TM_PBP2"/>
    <property type="match status" value="1"/>
</dbReference>
<sequence>MLGGQFTDEATLTSIRAKYGLDKSLSEQYLNYLERLSPIGFSEGLEIKAPDLGLSYRSGRPVWDILAETIPNSFILALFSIGLAMILGVLLGAFAAFKKGEGWDKFIIAISALGMAGPSFFVGMLISWLFGFKWSESFSLPIVPILLLVLYVFIYPKLKRAPRGKWVNVVFLGILAASFWLPGIEMGGTGLDMTGSLYEIDPFKGRVLNLKSLILPTLTLGIRPLSVIVQLTRNSLLDVLSSDYIRTAKAKGLSDTKIFIHHALAPALNPVITAASGWFAGMLAGAVFVEFIFGWRGLGLELFEALQNEDQPVVMGAVLFFAAVFVIINILVDISYAYLDPRIRLNKS</sequence>
<dbReference type="AlphaFoldDB" id="A0A5C6UXN9"/>
<evidence type="ECO:0000313" key="9">
    <source>
        <dbReference type="EMBL" id="TXC77011.1"/>
    </source>
</evidence>
<dbReference type="PROSITE" id="PS50928">
    <property type="entry name" value="ABC_TM1"/>
    <property type="match status" value="1"/>
</dbReference>
<proteinExistence type="inferred from homology"/>
<feature type="transmembrane region" description="Helical" evidence="7">
    <location>
        <begin position="74"/>
        <end position="94"/>
    </location>
</feature>
<dbReference type="GO" id="GO:0005886">
    <property type="term" value="C:plasma membrane"/>
    <property type="evidence" value="ECO:0007669"/>
    <property type="project" value="UniProtKB-SubCell"/>
</dbReference>
<evidence type="ECO:0000256" key="7">
    <source>
        <dbReference type="RuleBase" id="RU363032"/>
    </source>
</evidence>
<feature type="transmembrane region" description="Helical" evidence="7">
    <location>
        <begin position="106"/>
        <end position="131"/>
    </location>
</feature>
<organism evidence="9 10">
    <name type="scientific">Luteibaculum oceani</name>
    <dbReference type="NCBI Taxonomy" id="1294296"/>
    <lineage>
        <taxon>Bacteria</taxon>
        <taxon>Pseudomonadati</taxon>
        <taxon>Bacteroidota</taxon>
        <taxon>Flavobacteriia</taxon>
        <taxon>Flavobacteriales</taxon>
        <taxon>Luteibaculaceae</taxon>
        <taxon>Luteibaculum</taxon>
    </lineage>
</organism>